<reference evidence="1" key="1">
    <citation type="submission" date="2022-04" db="EMBL/GenBank/DDBJ databases">
        <title>Carnegiea gigantea Genome sequencing and assembly v2.</title>
        <authorList>
            <person name="Copetti D."/>
            <person name="Sanderson M.J."/>
            <person name="Burquez A."/>
            <person name="Wojciechowski M.F."/>
        </authorList>
    </citation>
    <scope>NUCLEOTIDE SEQUENCE</scope>
    <source>
        <strain evidence="1">SGP5-SGP5p</strain>
        <tissue evidence="1">Aerial part</tissue>
    </source>
</reference>
<evidence type="ECO:0000313" key="2">
    <source>
        <dbReference type="Proteomes" id="UP001153076"/>
    </source>
</evidence>
<protein>
    <submittedName>
        <fullName evidence="1">Uncharacterized protein</fullName>
    </submittedName>
</protein>
<name>A0A9Q1JK76_9CARY</name>
<keyword evidence="2" id="KW-1185">Reference proteome</keyword>
<proteinExistence type="predicted"/>
<gene>
    <name evidence="1" type="ORF">Cgig2_030647</name>
</gene>
<dbReference type="EMBL" id="JAKOGI010001330">
    <property type="protein sequence ID" value="KAJ8426229.1"/>
    <property type="molecule type" value="Genomic_DNA"/>
</dbReference>
<dbReference type="OrthoDB" id="1818565at2759"/>
<evidence type="ECO:0000313" key="1">
    <source>
        <dbReference type="EMBL" id="KAJ8426229.1"/>
    </source>
</evidence>
<dbReference type="AlphaFoldDB" id="A0A9Q1JK76"/>
<organism evidence="1 2">
    <name type="scientific">Carnegiea gigantea</name>
    <dbReference type="NCBI Taxonomy" id="171969"/>
    <lineage>
        <taxon>Eukaryota</taxon>
        <taxon>Viridiplantae</taxon>
        <taxon>Streptophyta</taxon>
        <taxon>Embryophyta</taxon>
        <taxon>Tracheophyta</taxon>
        <taxon>Spermatophyta</taxon>
        <taxon>Magnoliopsida</taxon>
        <taxon>eudicotyledons</taxon>
        <taxon>Gunneridae</taxon>
        <taxon>Pentapetalae</taxon>
        <taxon>Caryophyllales</taxon>
        <taxon>Cactineae</taxon>
        <taxon>Cactaceae</taxon>
        <taxon>Cactoideae</taxon>
        <taxon>Echinocereeae</taxon>
        <taxon>Carnegiea</taxon>
    </lineage>
</organism>
<accession>A0A9Q1JK76</accession>
<sequence length="293" mass="33105">MKFNLPKPEIPASPDFRWQGFRPVAQSRLHRTTNDDNNDKIITVVNYRAILLGIEEGIRPKEVQGHQSISTQCKSLSKQSNGNIITESLNHGDKRPNPIQPNSTVLNDGGVIPNAQPSKHIAFNHDGGHSHVELSTKVNPTSGGTLIKGCKPSLHSHAENQKRSFVGMNKQVKKTPLSHTQVDILVDTVIRNHPTEVHQYRSSEKKELIVFYLVGVAMGICKCKPELSMLDMALREKLAEITLVSDNQGKCAMRRDKKWRKCWPLIPLSHFRRYTWILVEKLLLIGYVFMSHS</sequence>
<dbReference type="Gene3D" id="1.10.10.410">
    <property type="match status" value="1"/>
</dbReference>
<dbReference type="Proteomes" id="UP001153076">
    <property type="component" value="Unassembled WGS sequence"/>
</dbReference>
<comment type="caution">
    <text evidence="1">The sequence shown here is derived from an EMBL/GenBank/DDBJ whole genome shotgun (WGS) entry which is preliminary data.</text>
</comment>
<dbReference type="InterPro" id="IPR023168">
    <property type="entry name" value="GatB_Yqey_C_2"/>
</dbReference>